<name>A0A1Y0HJ25_9BACT</name>
<dbReference type="AlphaFoldDB" id="A0A1Y0HJ25"/>
<feature type="transmembrane region" description="Helical" evidence="1">
    <location>
        <begin position="6"/>
        <end position="24"/>
    </location>
</feature>
<keyword evidence="1" id="KW-0472">Membrane</keyword>
<keyword evidence="1" id="KW-0812">Transmembrane</keyword>
<evidence type="ECO:0000313" key="3">
    <source>
        <dbReference type="Proteomes" id="UP000196005"/>
    </source>
</evidence>
<reference evidence="3" key="1">
    <citation type="submission" date="2017-05" db="EMBL/GenBank/DDBJ databases">
        <title>Dechlorination kinetics govern the competition between two new strains of the genus Sulfurospirillum.</title>
        <authorList>
            <person name="Buttet G.F."/>
            <person name="Murray A.M."/>
            <person name="Goris T."/>
            <person name="Burion M."/>
            <person name="Lin B."/>
            <person name="Rolle M."/>
            <person name="Maillard J."/>
        </authorList>
    </citation>
    <scope>NUCLEOTIDE SEQUENCE [LARGE SCALE GENOMIC DNA]</scope>
    <source>
        <strain evidence="3">SL2-1</strain>
    </source>
</reference>
<organism evidence="2 3">
    <name type="scientific">Sulfurospirillum diekertiae</name>
    <dbReference type="NCBI Taxonomy" id="1854492"/>
    <lineage>
        <taxon>Bacteria</taxon>
        <taxon>Pseudomonadati</taxon>
        <taxon>Campylobacterota</taxon>
        <taxon>Epsilonproteobacteria</taxon>
        <taxon>Campylobacterales</taxon>
        <taxon>Sulfurospirillaceae</taxon>
        <taxon>Sulfurospirillum</taxon>
    </lineage>
</organism>
<sequence>MEAINYTSGFLWLCTWPVIIYVSYRFIALNIDHFEAYLKDK</sequence>
<evidence type="ECO:0000313" key="2">
    <source>
        <dbReference type="EMBL" id="ARU48052.1"/>
    </source>
</evidence>
<evidence type="ECO:0000256" key="1">
    <source>
        <dbReference type="SAM" id="Phobius"/>
    </source>
</evidence>
<dbReference type="RefSeq" id="WP_256363566.1">
    <property type="nucleotide sequence ID" value="NZ_CP021416.1"/>
</dbReference>
<proteinExistence type="predicted"/>
<dbReference type="Proteomes" id="UP000196005">
    <property type="component" value="Chromosome"/>
</dbReference>
<dbReference type="EMBL" id="CP021416">
    <property type="protein sequence ID" value="ARU48052.1"/>
    <property type="molecule type" value="Genomic_DNA"/>
</dbReference>
<keyword evidence="1" id="KW-1133">Transmembrane helix</keyword>
<accession>A0A1Y0HJ25</accession>
<keyword evidence="3" id="KW-1185">Reference proteome</keyword>
<protein>
    <submittedName>
        <fullName evidence="2">Uncharacterized protein</fullName>
    </submittedName>
</protein>
<gene>
    <name evidence="2" type="ORF">Sdiek1_0885</name>
</gene>
<dbReference type="KEGG" id="suls:Sdiek1_0885"/>